<dbReference type="EMBL" id="OX291500">
    <property type="protein sequence ID" value="CAI1524891.1"/>
    <property type="molecule type" value="Genomic_DNA"/>
</dbReference>
<gene>
    <name evidence="2" type="primary">U6500J03260</name>
    <name evidence="2" type="ORF">SEUBUCD650_0J03260</name>
</gene>
<dbReference type="Proteomes" id="UP001152964">
    <property type="component" value="Chromosome 10"/>
</dbReference>
<comment type="similarity">
    <text evidence="1">Belongs to the TTI2 family.</text>
</comment>
<dbReference type="Pfam" id="PF10521">
    <property type="entry name" value="Tti2"/>
    <property type="match status" value="1"/>
</dbReference>
<accession>A0ABN8VDY1</accession>
<protein>
    <recommendedName>
        <fullName evidence="4">TTI2-like protein</fullName>
    </recommendedName>
</protein>
<keyword evidence="3" id="KW-1185">Reference proteome</keyword>
<evidence type="ECO:0008006" key="4">
    <source>
        <dbReference type="Google" id="ProtNLM"/>
    </source>
</evidence>
<organism evidence="2 3">
    <name type="scientific">Saccharomyces eubayanus</name>
    <name type="common">Yeast</name>
    <dbReference type="NCBI Taxonomy" id="1080349"/>
    <lineage>
        <taxon>Eukaryota</taxon>
        <taxon>Fungi</taxon>
        <taxon>Dikarya</taxon>
        <taxon>Ascomycota</taxon>
        <taxon>Saccharomycotina</taxon>
        <taxon>Saccharomycetes</taxon>
        <taxon>Saccharomycetales</taxon>
        <taxon>Saccharomycetaceae</taxon>
        <taxon>Saccharomyces</taxon>
    </lineage>
</organism>
<name>A0ABN8VDY1_SACEU</name>
<dbReference type="InterPro" id="IPR018870">
    <property type="entry name" value="Tti2"/>
</dbReference>
<evidence type="ECO:0000313" key="2">
    <source>
        <dbReference type="EMBL" id="CAI1524891.1"/>
    </source>
</evidence>
<evidence type="ECO:0000313" key="3">
    <source>
        <dbReference type="Proteomes" id="UP001152964"/>
    </source>
</evidence>
<proteinExistence type="inferred from homology"/>
<sequence>MVFFLSRAKNKNQLFCGNVAKNKILKEGIGKRMTIISNITDELNNPGLSSTRLSELCTQLQDSVDSRYAVKDEVELIESLSYHSIYKGVDLRINNDVLKTIDCYFRRNVHDYDGIIQALISSLQPLLLKGKSNSELQEQQNLGLKPVLGMSLKEDQLKEAWIRQDGLKSIPLFYVILLHIKRKDVSTNLSWIIPGILNILDDTTDLRKIKLRGVFLLQTALDHTFMHEINDSKWIQFSSTGLFPLFEKTLINMCYFLPPSYDANETLAIWQLVFPTINSLYKVEFFNEKNNYQYHLEKFMSEILLQNIIPRASLNYENLTLYALETTATVLKMQKEESVVHLQRLIYVLGEYIVRNPFYTTFPKLVSKALSVVDILLTVCPHERIEAHKFDILSLILITYDKCSQENALNESIELQCKGTMRGLLHYNYGMEDELSTLSNQPRFRLLFESL</sequence>
<evidence type="ECO:0000256" key="1">
    <source>
        <dbReference type="ARBA" id="ARBA00034736"/>
    </source>
</evidence>
<reference evidence="2" key="1">
    <citation type="submission" date="2022-08" db="EMBL/GenBank/DDBJ databases">
        <authorList>
            <person name="Byrne P K."/>
        </authorList>
    </citation>
    <scope>NUCLEOTIDE SEQUENCE</scope>
    <source>
        <strain evidence="2">UCD650</strain>
    </source>
</reference>